<protein>
    <recommendedName>
        <fullName evidence="7">DUF202 domain-containing protein</fullName>
    </recommendedName>
</protein>
<dbReference type="InterPro" id="IPR052053">
    <property type="entry name" value="IM_YidH-like"/>
</dbReference>
<evidence type="ECO:0000256" key="6">
    <source>
        <dbReference type="SAM" id="Phobius"/>
    </source>
</evidence>
<gene>
    <name evidence="8" type="ORF">BJ085DRAFT_20837</name>
</gene>
<keyword evidence="9" id="KW-1185">Reference proteome</keyword>
<feature type="transmembrane region" description="Helical" evidence="6">
    <location>
        <begin position="127"/>
        <end position="146"/>
    </location>
</feature>
<evidence type="ECO:0000256" key="3">
    <source>
        <dbReference type="ARBA" id="ARBA00022692"/>
    </source>
</evidence>
<evidence type="ECO:0000256" key="5">
    <source>
        <dbReference type="ARBA" id="ARBA00023136"/>
    </source>
</evidence>
<feature type="transmembrane region" description="Helical" evidence="6">
    <location>
        <begin position="30"/>
        <end position="51"/>
    </location>
</feature>
<dbReference type="Proteomes" id="UP000268162">
    <property type="component" value="Unassembled WGS sequence"/>
</dbReference>
<proteinExistence type="predicted"/>
<evidence type="ECO:0000256" key="2">
    <source>
        <dbReference type="ARBA" id="ARBA00022475"/>
    </source>
</evidence>
<sequence length="153" mass="16891">MLNIPWPSFALELPNQGSVARDHLANERTFLAWLRTSTALITVGVAITQLFQIRSLVTDEPEEKLVVKLNNPGNHEDPKFNDFVVGRAMGLAFIVLSIAVLGIGTLRYFKTQRLMTRGVFSASRGTILFCSLTAVALFICLLAIIMRKALGDD</sequence>
<evidence type="ECO:0000313" key="9">
    <source>
        <dbReference type="Proteomes" id="UP000268162"/>
    </source>
</evidence>
<dbReference type="PANTHER" id="PTHR34187:SF2">
    <property type="entry name" value="DUF202 DOMAIN-CONTAINING PROTEIN"/>
    <property type="match status" value="1"/>
</dbReference>
<keyword evidence="4 6" id="KW-1133">Transmembrane helix</keyword>
<organism evidence="8 9">
    <name type="scientific">Dimargaris cristalligena</name>
    <dbReference type="NCBI Taxonomy" id="215637"/>
    <lineage>
        <taxon>Eukaryota</taxon>
        <taxon>Fungi</taxon>
        <taxon>Fungi incertae sedis</taxon>
        <taxon>Zoopagomycota</taxon>
        <taxon>Kickxellomycotina</taxon>
        <taxon>Dimargaritomycetes</taxon>
        <taxon>Dimargaritales</taxon>
        <taxon>Dimargaritaceae</taxon>
        <taxon>Dimargaris</taxon>
    </lineage>
</organism>
<dbReference type="Pfam" id="PF02656">
    <property type="entry name" value="DUF202"/>
    <property type="match status" value="1"/>
</dbReference>
<dbReference type="PANTHER" id="PTHR34187">
    <property type="entry name" value="FGR18P"/>
    <property type="match status" value="1"/>
</dbReference>
<keyword evidence="2" id="KW-1003">Cell membrane</keyword>
<keyword evidence="5 6" id="KW-0472">Membrane</keyword>
<feature type="domain" description="DUF202" evidence="7">
    <location>
        <begin position="21"/>
        <end position="113"/>
    </location>
</feature>
<keyword evidence="3 6" id="KW-0812">Transmembrane</keyword>
<reference evidence="9" key="1">
    <citation type="journal article" date="2018" name="Nat. Microbiol.">
        <title>Leveraging single-cell genomics to expand the fungal tree of life.</title>
        <authorList>
            <person name="Ahrendt S.R."/>
            <person name="Quandt C.A."/>
            <person name="Ciobanu D."/>
            <person name="Clum A."/>
            <person name="Salamov A."/>
            <person name="Andreopoulos B."/>
            <person name="Cheng J.F."/>
            <person name="Woyke T."/>
            <person name="Pelin A."/>
            <person name="Henrissat B."/>
            <person name="Reynolds N.K."/>
            <person name="Benny G.L."/>
            <person name="Smith M.E."/>
            <person name="James T.Y."/>
            <person name="Grigoriev I.V."/>
        </authorList>
    </citation>
    <scope>NUCLEOTIDE SEQUENCE [LARGE SCALE GENOMIC DNA]</scope>
    <source>
        <strain evidence="9">RSA 468</strain>
    </source>
</reference>
<accession>A0A4P9ZX16</accession>
<comment type="subcellular location">
    <subcellularLocation>
        <location evidence="1">Cell membrane</location>
        <topology evidence="1">Multi-pass membrane protein</topology>
    </subcellularLocation>
</comment>
<dbReference type="GO" id="GO:0005886">
    <property type="term" value="C:plasma membrane"/>
    <property type="evidence" value="ECO:0007669"/>
    <property type="project" value="UniProtKB-SubCell"/>
</dbReference>
<dbReference type="EMBL" id="ML002391">
    <property type="protein sequence ID" value="RKP38225.1"/>
    <property type="molecule type" value="Genomic_DNA"/>
</dbReference>
<dbReference type="AlphaFoldDB" id="A0A4P9ZX16"/>
<evidence type="ECO:0000256" key="4">
    <source>
        <dbReference type="ARBA" id="ARBA00022989"/>
    </source>
</evidence>
<name>A0A4P9ZX16_9FUNG</name>
<dbReference type="InterPro" id="IPR003807">
    <property type="entry name" value="DUF202"/>
</dbReference>
<evidence type="ECO:0000313" key="8">
    <source>
        <dbReference type="EMBL" id="RKP38225.1"/>
    </source>
</evidence>
<evidence type="ECO:0000259" key="7">
    <source>
        <dbReference type="Pfam" id="PF02656"/>
    </source>
</evidence>
<evidence type="ECO:0000256" key="1">
    <source>
        <dbReference type="ARBA" id="ARBA00004651"/>
    </source>
</evidence>
<feature type="transmembrane region" description="Helical" evidence="6">
    <location>
        <begin position="84"/>
        <end position="106"/>
    </location>
</feature>